<dbReference type="InterPro" id="IPR029057">
    <property type="entry name" value="PRTase-like"/>
</dbReference>
<keyword evidence="7" id="KW-0315">Glutamine amidotransferase</keyword>
<evidence type="ECO:0000259" key="10">
    <source>
        <dbReference type="PROSITE" id="PS51278"/>
    </source>
</evidence>
<keyword evidence="4" id="KW-0328">Glycosyltransferase</keyword>
<evidence type="ECO:0000256" key="3">
    <source>
        <dbReference type="ARBA" id="ARBA00011941"/>
    </source>
</evidence>
<feature type="compositionally biased region" description="Acidic residues" evidence="9">
    <location>
        <begin position="126"/>
        <end position="138"/>
    </location>
</feature>
<dbReference type="HAMAP" id="MF_01931">
    <property type="entry name" value="PurF"/>
    <property type="match status" value="1"/>
</dbReference>
<reference evidence="11 12" key="1">
    <citation type="journal article" date="2018" name="Cell">
        <title>The Chara Genome: Secondary Complexity and Implications for Plant Terrestrialization.</title>
        <authorList>
            <person name="Nishiyama T."/>
            <person name="Sakayama H."/>
            <person name="Vries J.D."/>
            <person name="Buschmann H."/>
            <person name="Saint-Marcoux D."/>
            <person name="Ullrich K.K."/>
            <person name="Haas F.B."/>
            <person name="Vanderstraeten L."/>
            <person name="Becker D."/>
            <person name="Lang D."/>
            <person name="Vosolsobe S."/>
            <person name="Rombauts S."/>
            <person name="Wilhelmsson P.K.I."/>
            <person name="Janitza P."/>
            <person name="Kern R."/>
            <person name="Heyl A."/>
            <person name="Rumpler F."/>
            <person name="Villalobos L.I.A.C."/>
            <person name="Clay J.M."/>
            <person name="Skokan R."/>
            <person name="Toyoda A."/>
            <person name="Suzuki Y."/>
            <person name="Kagoshima H."/>
            <person name="Schijlen E."/>
            <person name="Tajeshwar N."/>
            <person name="Catarino B."/>
            <person name="Hetherington A.J."/>
            <person name="Saltykova A."/>
            <person name="Bonnot C."/>
            <person name="Breuninger H."/>
            <person name="Symeonidi A."/>
            <person name="Radhakrishnan G.V."/>
            <person name="Van Nieuwerburgh F."/>
            <person name="Deforce D."/>
            <person name="Chang C."/>
            <person name="Karol K.G."/>
            <person name="Hedrich R."/>
            <person name="Ulvskov P."/>
            <person name="Glockner G."/>
            <person name="Delwiche C.F."/>
            <person name="Petrasek J."/>
            <person name="Van de Peer Y."/>
            <person name="Friml J."/>
            <person name="Beilby M."/>
            <person name="Dolan L."/>
            <person name="Kohara Y."/>
            <person name="Sugano S."/>
            <person name="Fujiyama A."/>
            <person name="Delaux P.-M."/>
            <person name="Quint M."/>
            <person name="TheiBen G."/>
            <person name="Hagemann M."/>
            <person name="Harholt J."/>
            <person name="Dunand C."/>
            <person name="Zachgo S."/>
            <person name="Langdale J."/>
            <person name="Maumus F."/>
            <person name="Straeten D.V.D."/>
            <person name="Gould S.B."/>
            <person name="Rensing S.A."/>
        </authorList>
    </citation>
    <scope>NUCLEOTIDE SEQUENCE [LARGE SCALE GENOMIC DNA]</scope>
    <source>
        <strain evidence="11 12">S276</strain>
    </source>
</reference>
<keyword evidence="6" id="KW-0658">Purine biosynthesis</keyword>
<evidence type="ECO:0000256" key="7">
    <source>
        <dbReference type="ARBA" id="ARBA00022962"/>
    </source>
</evidence>
<dbReference type="STRING" id="69332.A0A388KBX9"/>
<evidence type="ECO:0000256" key="2">
    <source>
        <dbReference type="ARBA" id="ARBA00010138"/>
    </source>
</evidence>
<dbReference type="AlphaFoldDB" id="A0A388KBX9"/>
<dbReference type="InterPro" id="IPR005854">
    <property type="entry name" value="PurF"/>
</dbReference>
<dbReference type="Gene3D" id="3.60.20.10">
    <property type="entry name" value="Glutamine Phosphoribosylpyrophosphate, subunit 1, domain 1"/>
    <property type="match status" value="1"/>
</dbReference>
<dbReference type="InterPro" id="IPR000836">
    <property type="entry name" value="PRTase_dom"/>
</dbReference>
<dbReference type="GO" id="GO:0009113">
    <property type="term" value="P:purine nucleobase biosynthetic process"/>
    <property type="evidence" value="ECO:0007669"/>
    <property type="project" value="InterPro"/>
</dbReference>
<dbReference type="InterPro" id="IPR035584">
    <property type="entry name" value="PurF_N"/>
</dbReference>
<dbReference type="EMBL" id="BFEA01000088">
    <property type="protein sequence ID" value="GBG67527.1"/>
    <property type="molecule type" value="Genomic_DNA"/>
</dbReference>
<evidence type="ECO:0000256" key="5">
    <source>
        <dbReference type="ARBA" id="ARBA00022679"/>
    </source>
</evidence>
<dbReference type="GO" id="GO:0004044">
    <property type="term" value="F:amidophosphoribosyltransferase activity"/>
    <property type="evidence" value="ECO:0007669"/>
    <property type="project" value="UniProtKB-EC"/>
</dbReference>
<dbReference type="Proteomes" id="UP000265515">
    <property type="component" value="Unassembled WGS sequence"/>
</dbReference>
<evidence type="ECO:0000256" key="9">
    <source>
        <dbReference type="SAM" id="MobiDB-lite"/>
    </source>
</evidence>
<evidence type="ECO:0000256" key="6">
    <source>
        <dbReference type="ARBA" id="ARBA00022755"/>
    </source>
</evidence>
<feature type="compositionally biased region" description="Basic and acidic residues" evidence="9">
    <location>
        <begin position="113"/>
        <end position="125"/>
    </location>
</feature>
<evidence type="ECO:0000256" key="8">
    <source>
        <dbReference type="ARBA" id="ARBA00048430"/>
    </source>
</evidence>
<dbReference type="Gramene" id="GBG67527">
    <property type="protein sequence ID" value="GBG67527"/>
    <property type="gene ID" value="CBR_g658"/>
</dbReference>
<protein>
    <recommendedName>
        <fullName evidence="3">amidophosphoribosyltransferase</fullName>
        <ecNumber evidence="3">2.4.2.14</ecNumber>
    </recommendedName>
</protein>
<name>A0A388KBX9_CHABU</name>
<proteinExistence type="inferred from homology"/>
<evidence type="ECO:0000256" key="4">
    <source>
        <dbReference type="ARBA" id="ARBA00022676"/>
    </source>
</evidence>
<dbReference type="SUPFAM" id="SSF56235">
    <property type="entry name" value="N-terminal nucleophile aminohydrolases (Ntn hydrolases)"/>
    <property type="match status" value="1"/>
</dbReference>
<dbReference type="NCBIfam" id="TIGR01134">
    <property type="entry name" value="purF"/>
    <property type="match status" value="1"/>
</dbReference>
<comment type="pathway">
    <text evidence="1">Purine metabolism; IMP biosynthesis via de novo pathway; N(1)-(5-phospho-D-ribosyl)glycinamide from 5-phospho-alpha-D-ribose 1-diphosphate: step 1/2.</text>
</comment>
<keyword evidence="12" id="KW-1185">Reference proteome</keyword>
<dbReference type="PANTHER" id="PTHR11907">
    <property type="entry name" value="AMIDOPHOSPHORIBOSYLTRANSFERASE"/>
    <property type="match status" value="1"/>
</dbReference>
<gene>
    <name evidence="11" type="ORF">CBR_g658</name>
</gene>
<dbReference type="InterPro" id="IPR017932">
    <property type="entry name" value="GATase_2_dom"/>
</dbReference>
<dbReference type="Pfam" id="PF00156">
    <property type="entry name" value="Pribosyltran"/>
    <property type="match status" value="1"/>
</dbReference>
<dbReference type="InterPro" id="IPR029055">
    <property type="entry name" value="Ntn_hydrolases_N"/>
</dbReference>
<organism evidence="11 12">
    <name type="scientific">Chara braunii</name>
    <name type="common">Braun's stonewort</name>
    <dbReference type="NCBI Taxonomy" id="69332"/>
    <lineage>
        <taxon>Eukaryota</taxon>
        <taxon>Viridiplantae</taxon>
        <taxon>Streptophyta</taxon>
        <taxon>Charophyceae</taxon>
        <taxon>Charales</taxon>
        <taxon>Characeae</taxon>
        <taxon>Chara</taxon>
    </lineage>
</organism>
<dbReference type="Pfam" id="PF13537">
    <property type="entry name" value="GATase_7"/>
    <property type="match status" value="1"/>
</dbReference>
<dbReference type="GO" id="GO:0006189">
    <property type="term" value="P:'de novo' IMP biosynthetic process"/>
    <property type="evidence" value="ECO:0007669"/>
    <property type="project" value="UniProtKB-UniPathway"/>
</dbReference>
<evidence type="ECO:0000313" key="11">
    <source>
        <dbReference type="EMBL" id="GBG67527.1"/>
    </source>
</evidence>
<dbReference type="UniPathway" id="UPA00074">
    <property type="reaction ID" value="UER00124"/>
</dbReference>
<comment type="caution">
    <text evidence="11">The sequence shown here is derived from an EMBL/GenBank/DDBJ whole genome shotgun (WGS) entry which is preliminary data.</text>
</comment>
<keyword evidence="5" id="KW-0808">Transferase</keyword>
<sequence length="637" mass="69098">MALSCTRSVNVISSCVGQAAESQRLGSELQASSSVDATVLDWRRRGIWSCGCGFRSVRGGGGGGRRAMARWARAEAAEVGGSARGSGAECRRTPMAERVHRIREAAMRGATAIDRKPRQEERRGGEEEEEENVEEEEVGMEHDFMREECGVVGVHGSSEASRLCYLSLHALQHRGQEGAGIATYDDQTGSLRTVTGMGLVADVFNAEKLKQLPGTCAIGHVRYATSGASSLKNVQPFVAGYRFGSVGLAHNGNLVNYWQLREMLEEEGSIFNTSSDTEVILHLIAKSKQRPFISRLVEACEQLEGAYSLVFITEGKLVAVRDPYGFRPLVMGRRKDDGTIVFASETCALDLIEVAYEREVNPGEVVVVDTDGSISSICLLPKRKQQACVFEHIYFALPNSDVFGRSVYQSRFKFGEILAEVAPVECDVVIAVPDSGVVCALGYAAKAGVPFQQGLIRSHYVGRTFIEPSQKIRDFGVKLKLAPVRAVLNGKRVVVVDDSIVRGTTSSKIVRLLKEAGAKEVHMRISSPPITGSCYYGVDTPSREELISATLSEEETRKFIGADSLVYLPLNKLHEMLGEEAPFYCDACFSGNYAVHPSPVYQASLPVDRLSGLPVAALDGCIGRPHPEAEAGQPVPA</sequence>
<dbReference type="PROSITE" id="PS51278">
    <property type="entry name" value="GATASE_TYPE_2"/>
    <property type="match status" value="1"/>
</dbReference>
<accession>A0A388KBX9</accession>
<feature type="region of interest" description="Disordered" evidence="9">
    <location>
        <begin position="108"/>
        <end position="139"/>
    </location>
</feature>
<evidence type="ECO:0000256" key="1">
    <source>
        <dbReference type="ARBA" id="ARBA00005209"/>
    </source>
</evidence>
<comment type="similarity">
    <text evidence="2">In the C-terminal section; belongs to the purine/pyrimidine phosphoribosyltransferase family.</text>
</comment>
<evidence type="ECO:0000313" key="12">
    <source>
        <dbReference type="Proteomes" id="UP000265515"/>
    </source>
</evidence>
<feature type="domain" description="Glutamine amidotransferase type-2" evidence="10">
    <location>
        <begin position="149"/>
        <end position="371"/>
    </location>
</feature>
<dbReference type="SUPFAM" id="SSF53271">
    <property type="entry name" value="PRTase-like"/>
    <property type="match status" value="1"/>
</dbReference>
<dbReference type="CDD" id="cd00715">
    <property type="entry name" value="GPATase_N"/>
    <property type="match status" value="1"/>
</dbReference>
<dbReference type="CDD" id="cd06223">
    <property type="entry name" value="PRTases_typeI"/>
    <property type="match status" value="1"/>
</dbReference>
<dbReference type="Gene3D" id="3.40.50.2020">
    <property type="match status" value="1"/>
</dbReference>
<dbReference type="EC" id="2.4.2.14" evidence="3"/>
<dbReference type="OrthoDB" id="191723at2759"/>
<comment type="catalytic activity">
    <reaction evidence="8">
        <text>5-phospho-beta-D-ribosylamine + L-glutamate + diphosphate = 5-phospho-alpha-D-ribose 1-diphosphate + L-glutamine + H2O</text>
        <dbReference type="Rhea" id="RHEA:14905"/>
        <dbReference type="ChEBI" id="CHEBI:15377"/>
        <dbReference type="ChEBI" id="CHEBI:29985"/>
        <dbReference type="ChEBI" id="CHEBI:33019"/>
        <dbReference type="ChEBI" id="CHEBI:58017"/>
        <dbReference type="ChEBI" id="CHEBI:58359"/>
        <dbReference type="ChEBI" id="CHEBI:58681"/>
        <dbReference type="EC" id="2.4.2.14"/>
    </reaction>
</comment>
<dbReference type="OMA" id="IRHFGVK"/>